<comment type="caution">
    <text evidence="10">The sequence shown here is derived from an EMBL/GenBank/DDBJ whole genome shotgun (WGS) entry which is preliminary data.</text>
</comment>
<feature type="transmembrane region" description="Helical" evidence="8">
    <location>
        <begin position="162"/>
        <end position="184"/>
    </location>
</feature>
<dbReference type="GO" id="GO:0019706">
    <property type="term" value="F:protein-cysteine S-palmitoyltransferase activity"/>
    <property type="evidence" value="ECO:0007669"/>
    <property type="project" value="UniProtKB-EC"/>
</dbReference>
<dbReference type="PROSITE" id="PS50216">
    <property type="entry name" value="DHHC"/>
    <property type="match status" value="1"/>
</dbReference>
<comment type="domain">
    <text evidence="8">The DHHC domain is required for palmitoyltransferase activity.</text>
</comment>
<dbReference type="InterPro" id="IPR001594">
    <property type="entry name" value="Palmitoyltrfase_DHHC"/>
</dbReference>
<feature type="transmembrane region" description="Helical" evidence="8">
    <location>
        <begin position="25"/>
        <end position="47"/>
    </location>
</feature>
<evidence type="ECO:0000313" key="11">
    <source>
        <dbReference type="Proteomes" id="UP000195402"/>
    </source>
</evidence>
<gene>
    <name evidence="10" type="ORF">BVC80_1731g62</name>
</gene>
<organism evidence="10 11">
    <name type="scientific">Macleaya cordata</name>
    <name type="common">Five-seeded plume-poppy</name>
    <name type="synonym">Bocconia cordata</name>
    <dbReference type="NCBI Taxonomy" id="56857"/>
    <lineage>
        <taxon>Eukaryota</taxon>
        <taxon>Viridiplantae</taxon>
        <taxon>Streptophyta</taxon>
        <taxon>Embryophyta</taxon>
        <taxon>Tracheophyta</taxon>
        <taxon>Spermatophyta</taxon>
        <taxon>Magnoliopsida</taxon>
        <taxon>Ranunculales</taxon>
        <taxon>Papaveraceae</taxon>
        <taxon>Papaveroideae</taxon>
        <taxon>Macleaya</taxon>
    </lineage>
</organism>
<keyword evidence="7 8" id="KW-0012">Acyltransferase</keyword>
<evidence type="ECO:0000313" key="10">
    <source>
        <dbReference type="EMBL" id="OVA06982.1"/>
    </source>
</evidence>
<evidence type="ECO:0000256" key="6">
    <source>
        <dbReference type="ARBA" id="ARBA00023136"/>
    </source>
</evidence>
<evidence type="ECO:0000256" key="8">
    <source>
        <dbReference type="RuleBase" id="RU079119"/>
    </source>
</evidence>
<comment type="similarity">
    <text evidence="2 8">Belongs to the DHHC palmitoyltransferase family.</text>
</comment>
<dbReference type="OMA" id="FQTEHEY"/>
<evidence type="ECO:0000256" key="5">
    <source>
        <dbReference type="ARBA" id="ARBA00022989"/>
    </source>
</evidence>
<dbReference type="EMBL" id="MVGT01002668">
    <property type="protein sequence ID" value="OVA06982.1"/>
    <property type="molecule type" value="Genomic_DNA"/>
</dbReference>
<protein>
    <recommendedName>
        <fullName evidence="8">S-acyltransferase</fullName>
        <ecNumber evidence="8">2.3.1.225</ecNumber>
    </recommendedName>
    <alternativeName>
        <fullName evidence="8">Palmitoyltransferase</fullName>
    </alternativeName>
</protein>
<keyword evidence="5 8" id="KW-1133">Transmembrane helix</keyword>
<dbReference type="PANTHER" id="PTHR12246">
    <property type="entry name" value="PALMITOYLTRANSFERASE ZDHHC16"/>
    <property type="match status" value="1"/>
</dbReference>
<comment type="catalytic activity">
    <reaction evidence="8">
        <text>L-cysteinyl-[protein] + hexadecanoyl-CoA = S-hexadecanoyl-L-cysteinyl-[protein] + CoA</text>
        <dbReference type="Rhea" id="RHEA:36683"/>
        <dbReference type="Rhea" id="RHEA-COMP:10131"/>
        <dbReference type="Rhea" id="RHEA-COMP:11032"/>
        <dbReference type="ChEBI" id="CHEBI:29950"/>
        <dbReference type="ChEBI" id="CHEBI:57287"/>
        <dbReference type="ChEBI" id="CHEBI:57379"/>
        <dbReference type="ChEBI" id="CHEBI:74151"/>
        <dbReference type="EC" id="2.3.1.225"/>
    </reaction>
</comment>
<dbReference type="STRING" id="56857.A0A200Q971"/>
<dbReference type="AlphaFoldDB" id="A0A200Q971"/>
<feature type="transmembrane region" description="Helical" evidence="8">
    <location>
        <begin position="124"/>
        <end position="147"/>
    </location>
</feature>
<feature type="domain" description="Palmitoyltransferase DHHC" evidence="9">
    <location>
        <begin position="78"/>
        <end position="199"/>
    </location>
</feature>
<keyword evidence="6 8" id="KW-0472">Membrane</keyword>
<keyword evidence="3 8" id="KW-0808">Transferase</keyword>
<dbReference type="GO" id="GO:0016020">
    <property type="term" value="C:membrane"/>
    <property type="evidence" value="ECO:0007669"/>
    <property type="project" value="UniProtKB-SubCell"/>
</dbReference>
<evidence type="ECO:0000256" key="2">
    <source>
        <dbReference type="ARBA" id="ARBA00008574"/>
    </source>
</evidence>
<reference evidence="10 11" key="1">
    <citation type="journal article" date="2017" name="Mol. Plant">
        <title>The Genome of Medicinal Plant Macleaya cordata Provides New Insights into Benzylisoquinoline Alkaloids Metabolism.</title>
        <authorList>
            <person name="Liu X."/>
            <person name="Liu Y."/>
            <person name="Huang P."/>
            <person name="Ma Y."/>
            <person name="Qing Z."/>
            <person name="Tang Q."/>
            <person name="Cao H."/>
            <person name="Cheng P."/>
            <person name="Zheng Y."/>
            <person name="Yuan Z."/>
            <person name="Zhou Y."/>
            <person name="Liu J."/>
            <person name="Tang Z."/>
            <person name="Zhuo Y."/>
            <person name="Zhang Y."/>
            <person name="Yu L."/>
            <person name="Huang J."/>
            <person name="Yang P."/>
            <person name="Peng Q."/>
            <person name="Zhang J."/>
            <person name="Jiang W."/>
            <person name="Zhang Z."/>
            <person name="Lin K."/>
            <person name="Ro D.K."/>
            <person name="Chen X."/>
            <person name="Xiong X."/>
            <person name="Shang Y."/>
            <person name="Huang S."/>
            <person name="Zeng J."/>
        </authorList>
    </citation>
    <scope>NUCLEOTIDE SEQUENCE [LARGE SCALE GENOMIC DNA]</scope>
    <source>
        <strain evidence="11">cv. BLH2017</strain>
        <tissue evidence="10">Root</tissue>
    </source>
</reference>
<evidence type="ECO:0000256" key="3">
    <source>
        <dbReference type="ARBA" id="ARBA00022679"/>
    </source>
</evidence>
<keyword evidence="11" id="KW-1185">Reference proteome</keyword>
<proteinExistence type="inferred from homology"/>
<sequence>MGFIYFTTIFIFIEDRLGFKSCAGILNALVFTCFALMSFVSFVSCVLMDPGHVPSNFVPEIEVGEVSDQGTKKNGVNSRLCDKCSTYKPPRAHHCRVCRRCVLRMDHHCMWINNCVGFGNYKPFFILILYAATASIYSMVMIITSALQKDWELKSGVSHVKILYVTCGSIMAALSLTLGTLLFWHTYLLSQNMTTIEYHEGIRATWLARKSGQNYRHPFHLGVYRNIISILGPNMLKWFCPTAVGHLKDGISFPTSRSS</sequence>
<name>A0A200Q971_MACCD</name>
<dbReference type="InParanoid" id="A0A200Q971"/>
<dbReference type="InterPro" id="IPR039859">
    <property type="entry name" value="PFA4/ZDH16/20/ERF2-like"/>
</dbReference>
<dbReference type="FunCoup" id="A0A200Q971">
    <property type="interactions" value="793"/>
</dbReference>
<dbReference type="Proteomes" id="UP000195402">
    <property type="component" value="Unassembled WGS sequence"/>
</dbReference>
<evidence type="ECO:0000256" key="4">
    <source>
        <dbReference type="ARBA" id="ARBA00022692"/>
    </source>
</evidence>
<keyword evidence="4 8" id="KW-0812">Transmembrane</keyword>
<dbReference type="Pfam" id="PF01529">
    <property type="entry name" value="DHHC"/>
    <property type="match status" value="1"/>
</dbReference>
<evidence type="ECO:0000256" key="7">
    <source>
        <dbReference type="ARBA" id="ARBA00023315"/>
    </source>
</evidence>
<dbReference type="OrthoDB" id="331948at2759"/>
<dbReference type="EC" id="2.3.1.225" evidence="8"/>
<evidence type="ECO:0000256" key="1">
    <source>
        <dbReference type="ARBA" id="ARBA00004141"/>
    </source>
</evidence>
<accession>A0A200Q971</accession>
<comment type="subcellular location">
    <subcellularLocation>
        <location evidence="1">Membrane</location>
        <topology evidence="1">Multi-pass membrane protein</topology>
    </subcellularLocation>
</comment>
<evidence type="ECO:0000259" key="9">
    <source>
        <dbReference type="Pfam" id="PF01529"/>
    </source>
</evidence>